<organism evidence="1 2">
    <name type="scientific">Candidatus Thiodiazotropha endoloripes</name>
    <dbReference type="NCBI Taxonomy" id="1818881"/>
    <lineage>
        <taxon>Bacteria</taxon>
        <taxon>Pseudomonadati</taxon>
        <taxon>Pseudomonadota</taxon>
        <taxon>Gammaproteobacteria</taxon>
        <taxon>Chromatiales</taxon>
        <taxon>Sedimenticolaceae</taxon>
        <taxon>Candidatus Thiodiazotropha</taxon>
    </lineage>
</organism>
<dbReference type="Proteomes" id="UP000094849">
    <property type="component" value="Unassembled WGS sequence"/>
</dbReference>
<sequence length="147" mass="16707">MLSFYDEIELPTGKSFEVIDITDQINRIVERSALKEGLVTITSLHTTCALAVNENEERLFDDIRNYFLTIAPEDQPYKHNDLHLRVNIPPDEPENAHAHLIAMMLGNSETLMVHNGSLVLGRYQSVLMLEMDGPRQRKCAVQVMGRS</sequence>
<dbReference type="PANTHER" id="PTHR30615:SF16">
    <property type="entry name" value="SECONDARY THIAMINE-PHOSPHATE SYNTHASE ENZYME"/>
    <property type="match status" value="1"/>
</dbReference>
<dbReference type="Gene3D" id="2.60.120.460">
    <property type="entry name" value="YjbQ-like"/>
    <property type="match status" value="1"/>
</dbReference>
<gene>
    <name evidence="1" type="ORF">A3196_11295</name>
</gene>
<dbReference type="InterPro" id="IPR001602">
    <property type="entry name" value="UPF0047_YjbQ-like"/>
</dbReference>
<dbReference type="Pfam" id="PF01894">
    <property type="entry name" value="YjbQ"/>
    <property type="match status" value="1"/>
</dbReference>
<dbReference type="PIRSF" id="PIRSF004681">
    <property type="entry name" value="UCP004681"/>
    <property type="match status" value="1"/>
</dbReference>
<evidence type="ECO:0000313" key="1">
    <source>
        <dbReference type="EMBL" id="ODB97293.1"/>
    </source>
</evidence>
<dbReference type="RefSeq" id="WP_069014226.1">
    <property type="nucleotide sequence ID" value="NZ_LVJW01000003.1"/>
</dbReference>
<comment type="caution">
    <text evidence="1">The sequence shown here is derived from an EMBL/GenBank/DDBJ whole genome shotgun (WGS) entry which is preliminary data.</text>
</comment>
<dbReference type="NCBIfam" id="TIGR00149">
    <property type="entry name" value="TIGR00149_YjbQ"/>
    <property type="match status" value="1"/>
</dbReference>
<dbReference type="PANTHER" id="PTHR30615">
    <property type="entry name" value="UNCHARACTERIZED PROTEIN YJBQ-RELATED"/>
    <property type="match status" value="1"/>
</dbReference>
<accession>A0A1E2URC0</accession>
<dbReference type="EMBL" id="LVJZ01000003">
    <property type="protein sequence ID" value="ODB97293.1"/>
    <property type="molecule type" value="Genomic_DNA"/>
</dbReference>
<dbReference type="InterPro" id="IPR035917">
    <property type="entry name" value="YjbQ-like_sf"/>
</dbReference>
<name>A0A1E2URC0_9GAMM</name>
<dbReference type="AlphaFoldDB" id="A0A1E2URC0"/>
<reference evidence="1 2" key="1">
    <citation type="submission" date="2016-03" db="EMBL/GenBank/DDBJ databases">
        <title>Chemosynthetic sulphur-oxidizing symbionts of marine invertebrate animals are capable of nitrogen fixation.</title>
        <authorList>
            <person name="Petersen J.M."/>
            <person name="Kemper A."/>
            <person name="Gruber-Vodicka H."/>
            <person name="Cardini U."/>
            <person name="Geest Mvander."/>
            <person name="Kleiner M."/>
            <person name="Bulgheresi S."/>
            <person name="Fussmann M."/>
            <person name="Herbold C."/>
            <person name="Seah B.K.B."/>
            <person name="Antony C.Paul."/>
            <person name="Liu D."/>
            <person name="Belitz A."/>
            <person name="Weber M."/>
        </authorList>
    </citation>
    <scope>NUCLEOTIDE SEQUENCE [LARGE SCALE GENOMIC DNA]</scope>
    <source>
        <strain evidence="1">G_D</strain>
    </source>
</reference>
<evidence type="ECO:0000313" key="2">
    <source>
        <dbReference type="Proteomes" id="UP000094849"/>
    </source>
</evidence>
<dbReference type="SUPFAM" id="SSF111038">
    <property type="entry name" value="YjbQ-like"/>
    <property type="match status" value="1"/>
</dbReference>
<dbReference type="STRING" id="1818881.A3196_11295"/>
<protein>
    <submittedName>
        <fullName evidence="1">Secondary thiamine-phosphate synthase enzyme</fullName>
    </submittedName>
</protein>
<proteinExistence type="predicted"/>
<keyword evidence="2" id="KW-1185">Reference proteome</keyword>